<evidence type="ECO:0000313" key="15">
    <source>
        <dbReference type="EMBL" id="KAK6166860.1"/>
    </source>
</evidence>
<evidence type="ECO:0000256" key="4">
    <source>
        <dbReference type="ARBA" id="ARBA00022737"/>
    </source>
</evidence>
<evidence type="ECO:0000259" key="12">
    <source>
        <dbReference type="PROSITE" id="PS50016"/>
    </source>
</evidence>
<dbReference type="GO" id="GO:0005634">
    <property type="term" value="C:nucleus"/>
    <property type="evidence" value="ECO:0007669"/>
    <property type="project" value="UniProtKB-SubCell"/>
</dbReference>
<keyword evidence="7" id="KW-0805">Transcription regulation</keyword>
<evidence type="ECO:0000256" key="11">
    <source>
        <dbReference type="SAM" id="MobiDB-lite"/>
    </source>
</evidence>
<dbReference type="InterPro" id="IPR001374">
    <property type="entry name" value="R3H_dom"/>
</dbReference>
<dbReference type="PANTHER" id="PTHR12360">
    <property type="entry name" value="NUCLEAR TRANSCRIPTION FACTOR, X-BOX BINDING 1 NFX1"/>
    <property type="match status" value="1"/>
</dbReference>
<dbReference type="PANTHER" id="PTHR12360:SF12">
    <property type="entry name" value="TRANSCRIPTIONAL REPRESSOR NF-X1"/>
    <property type="match status" value="1"/>
</dbReference>
<feature type="compositionally biased region" description="Low complexity" evidence="11">
    <location>
        <begin position="160"/>
        <end position="170"/>
    </location>
</feature>
<comment type="caution">
    <text evidence="15">The sequence shown here is derived from an EMBL/GenBank/DDBJ whole genome shotgun (WGS) entry which is preliminary data.</text>
</comment>
<feature type="domain" description="R3H" evidence="14">
    <location>
        <begin position="947"/>
        <end position="1015"/>
    </location>
</feature>
<dbReference type="PROSITE" id="PS50089">
    <property type="entry name" value="ZF_RING_2"/>
    <property type="match status" value="1"/>
</dbReference>
<feature type="compositionally biased region" description="Basic and acidic residues" evidence="11">
    <location>
        <begin position="250"/>
        <end position="266"/>
    </location>
</feature>
<evidence type="ECO:0000256" key="6">
    <source>
        <dbReference type="ARBA" id="ARBA00022833"/>
    </source>
</evidence>
<dbReference type="GO" id="GO:0000981">
    <property type="term" value="F:DNA-binding transcription factor activity, RNA polymerase II-specific"/>
    <property type="evidence" value="ECO:0007669"/>
    <property type="project" value="TreeGrafter"/>
</dbReference>
<keyword evidence="5 10" id="KW-0863">Zinc-finger</keyword>
<keyword evidence="6" id="KW-0862">Zinc</keyword>
<feature type="region of interest" description="Disordered" evidence="11">
    <location>
        <begin position="96"/>
        <end position="266"/>
    </location>
</feature>
<proteinExistence type="inferred from homology"/>
<gene>
    <name evidence="15" type="ORF">SNE40_023471</name>
</gene>
<feature type="compositionally biased region" description="Polar residues" evidence="11">
    <location>
        <begin position="171"/>
        <end position="186"/>
    </location>
</feature>
<evidence type="ECO:0000256" key="7">
    <source>
        <dbReference type="ARBA" id="ARBA00023015"/>
    </source>
</evidence>
<evidence type="ECO:0000256" key="1">
    <source>
        <dbReference type="ARBA" id="ARBA00004123"/>
    </source>
</evidence>
<dbReference type="GO" id="GO:0000977">
    <property type="term" value="F:RNA polymerase II transcription regulatory region sequence-specific DNA binding"/>
    <property type="evidence" value="ECO:0007669"/>
    <property type="project" value="TreeGrafter"/>
</dbReference>
<protein>
    <submittedName>
        <fullName evidence="15">Uncharacterized protein</fullName>
    </submittedName>
</protein>
<dbReference type="InterPro" id="IPR019787">
    <property type="entry name" value="Znf_PHD-finger"/>
</dbReference>
<dbReference type="PROSITE" id="PS50016">
    <property type="entry name" value="ZF_PHD_2"/>
    <property type="match status" value="1"/>
</dbReference>
<feature type="compositionally biased region" description="Basic and acidic residues" evidence="11">
    <location>
        <begin position="187"/>
        <end position="208"/>
    </location>
</feature>
<feature type="compositionally biased region" description="Basic residues" evidence="11">
    <location>
        <begin position="111"/>
        <end position="121"/>
    </location>
</feature>
<feature type="domain" description="PHD-type" evidence="12">
    <location>
        <begin position="316"/>
        <end position="374"/>
    </location>
</feature>
<keyword evidence="16" id="KW-1185">Reference proteome</keyword>
<dbReference type="Pfam" id="PF01422">
    <property type="entry name" value="zf-NF-X1"/>
    <property type="match status" value="7"/>
</dbReference>
<evidence type="ECO:0000259" key="13">
    <source>
        <dbReference type="PROSITE" id="PS50089"/>
    </source>
</evidence>
<reference evidence="15 16" key="1">
    <citation type="submission" date="2024-01" db="EMBL/GenBank/DDBJ databases">
        <title>The genome of the rayed Mediterranean limpet Patella caerulea (Linnaeus, 1758).</title>
        <authorList>
            <person name="Anh-Thu Weber A."/>
            <person name="Halstead-Nussloch G."/>
        </authorList>
    </citation>
    <scope>NUCLEOTIDE SEQUENCE [LARGE SCALE GENOMIC DNA]</scope>
    <source>
        <strain evidence="15">AATW-2023a</strain>
        <tissue evidence="15">Whole specimen</tissue>
    </source>
</reference>
<evidence type="ECO:0000256" key="8">
    <source>
        <dbReference type="ARBA" id="ARBA00023163"/>
    </source>
</evidence>
<comment type="similarity">
    <text evidence="2">Belongs to the NFX1 family.</text>
</comment>
<name>A0AAN8IW57_PATCE</name>
<dbReference type="CDD" id="cd06008">
    <property type="entry name" value="NF-X1-zinc-finger"/>
    <property type="match status" value="6"/>
</dbReference>
<dbReference type="SMART" id="SM00438">
    <property type="entry name" value="ZnF_NFX"/>
    <property type="match status" value="9"/>
</dbReference>
<feature type="compositionally biased region" description="Basic and acidic residues" evidence="11">
    <location>
        <begin position="1061"/>
        <end position="1079"/>
    </location>
</feature>
<evidence type="ECO:0000259" key="14">
    <source>
        <dbReference type="PROSITE" id="PS51061"/>
    </source>
</evidence>
<feature type="domain" description="RING-type" evidence="13">
    <location>
        <begin position="319"/>
        <end position="372"/>
    </location>
</feature>
<dbReference type="Proteomes" id="UP001347796">
    <property type="component" value="Unassembled WGS sequence"/>
</dbReference>
<dbReference type="Gene3D" id="3.30.1370.50">
    <property type="entry name" value="R3H-like domain"/>
    <property type="match status" value="1"/>
</dbReference>
<keyword evidence="4" id="KW-0677">Repeat</keyword>
<dbReference type="AlphaFoldDB" id="A0AAN8IW57"/>
<dbReference type="SUPFAM" id="SSF57850">
    <property type="entry name" value="RING/U-box"/>
    <property type="match status" value="1"/>
</dbReference>
<dbReference type="PROSITE" id="PS51061">
    <property type="entry name" value="R3H"/>
    <property type="match status" value="1"/>
</dbReference>
<organism evidence="15 16">
    <name type="scientific">Patella caerulea</name>
    <name type="common">Rayed Mediterranean limpet</name>
    <dbReference type="NCBI Taxonomy" id="87958"/>
    <lineage>
        <taxon>Eukaryota</taxon>
        <taxon>Metazoa</taxon>
        <taxon>Spiralia</taxon>
        <taxon>Lophotrochozoa</taxon>
        <taxon>Mollusca</taxon>
        <taxon>Gastropoda</taxon>
        <taxon>Patellogastropoda</taxon>
        <taxon>Patelloidea</taxon>
        <taxon>Patellidae</taxon>
        <taxon>Patella</taxon>
    </lineage>
</organism>
<evidence type="ECO:0000256" key="2">
    <source>
        <dbReference type="ARBA" id="ARBA00007269"/>
    </source>
</evidence>
<dbReference type="SUPFAM" id="SSF82708">
    <property type="entry name" value="R3H domain"/>
    <property type="match status" value="1"/>
</dbReference>
<evidence type="ECO:0000256" key="3">
    <source>
        <dbReference type="ARBA" id="ARBA00022723"/>
    </source>
</evidence>
<keyword evidence="3" id="KW-0479">Metal-binding</keyword>
<evidence type="ECO:0000313" key="16">
    <source>
        <dbReference type="Proteomes" id="UP001347796"/>
    </source>
</evidence>
<feature type="compositionally biased region" description="Polar residues" evidence="11">
    <location>
        <begin position="96"/>
        <end position="110"/>
    </location>
</feature>
<keyword evidence="9" id="KW-0539">Nucleus</keyword>
<feature type="compositionally biased region" description="Polar residues" evidence="11">
    <location>
        <begin position="209"/>
        <end position="249"/>
    </location>
</feature>
<evidence type="ECO:0000256" key="10">
    <source>
        <dbReference type="PROSITE-ProRule" id="PRU00175"/>
    </source>
</evidence>
<evidence type="ECO:0000256" key="5">
    <source>
        <dbReference type="ARBA" id="ARBA00022771"/>
    </source>
</evidence>
<keyword evidence="8" id="KW-0804">Transcription</keyword>
<sequence>MNNDYDDVDSNSLYFQPYSHIAPNNQAYADYNPNYQNQGYYVPQNGLYQQQYGYDPSYYSYYPQNQQFVSDPNMNTYMYNGAANYGEYSHYQEQWSEGNQVSIPGQSKSYRNNRPRGRQSNRRNPTNTPYQETQTNSGNKSDSGQTEFGVDNGSSGGAAGAEISIASSTSNDRTGLSGPNNTSFSKESNERTYKPKSRLENSSYEKGRNKQTSNNKENNFSGHMTSQVYGGSTSSRQGNKWTNSASTSSKYDRGKSNGKPKDRNLEETVEKLGQYEEDPKIKLKLNKNKPAKKKAVESLENVDQRMRMIDQLSKGKYECMVCCENMKPDTAVWNCSSCFHLFHLFCIKKWARSSTALVEGGSSEGWRCPACQNITEKVPNQYRCFCGKMRDPIYNRYDTPHSCGDVCRKNRKGDCQHPCTLLCHPGACPPCSANVTKSCDCGRIKQTVRCGLNIGLKCDSVCGRKLNCGRHDCLVKCHSGQCYPCDQSVMQECYGHHTSRTALCGSVEDQEMSFCCLQPCNRILACGNHRCESLCHPGDCAACPLLPNEITKCPCGKTDLKELSDETRTSCLAPVPTCDKPCKKQLKCGPQDRHHVCRKVCHEGECPPCEGSTKIKCRCKNVEKLFPCTKVADYNELNPFLCDKRCTKKRLCGRHKCGDVCCVKDEHICEMKCNRKLNCGKHKCGTSCHSGNCLPCYEASFDELSCHCGSEVIFPPVSCGTRPPECTKVCRRQHDCDHKVRHNCHSEDKCPPCTELMSKMCVGGHELRRNIACHIKDIVCGYPCGRNLPCGKHKCKQTCHKGDCLSEGELCNQTCDIKREECGHPCASPCHPDKPCPKVPCKTEVTIKCDCGNRQAKILCQLGGEDNAEIPDYQKISVVSWMNKGAVEMSQYKKGARRHLECDADCARLERNRRLALALEIENPDLQTKLGNQTYTDFIKDFARKNTEKAANIEKALNDLVNNAKQSKYPSRSHSFPAMNRENRQFVHELAEFYGCETQSYDNEPKKNVVATAYKNKCYLPNTSVATLIQRELKPSLPPPTIGQSRQRFGAMITLRSASAKPEEKSTNHSEQTTKKAEPVIDYFDFSTN</sequence>
<dbReference type="InterPro" id="IPR036867">
    <property type="entry name" value="R3H_dom_sf"/>
</dbReference>
<dbReference type="SMART" id="SM00393">
    <property type="entry name" value="R3H"/>
    <property type="match status" value="1"/>
</dbReference>
<dbReference type="Pfam" id="PF01424">
    <property type="entry name" value="R3H"/>
    <property type="match status" value="1"/>
</dbReference>
<feature type="compositionally biased region" description="Polar residues" evidence="11">
    <location>
        <begin position="122"/>
        <end position="146"/>
    </location>
</feature>
<dbReference type="InterPro" id="IPR000967">
    <property type="entry name" value="Znf_NFX1"/>
</dbReference>
<dbReference type="InterPro" id="IPR001841">
    <property type="entry name" value="Znf_RING"/>
</dbReference>
<dbReference type="CDD" id="cd16696">
    <property type="entry name" value="RING-CH-C4HC3_NFX1"/>
    <property type="match status" value="1"/>
</dbReference>
<accession>A0AAN8IW57</accession>
<evidence type="ECO:0000256" key="9">
    <source>
        <dbReference type="ARBA" id="ARBA00023242"/>
    </source>
</evidence>
<comment type="subcellular location">
    <subcellularLocation>
        <location evidence="1">Nucleus</location>
    </subcellularLocation>
</comment>
<dbReference type="EMBL" id="JAZGQO010000021">
    <property type="protein sequence ID" value="KAK6166860.1"/>
    <property type="molecule type" value="Genomic_DNA"/>
</dbReference>
<dbReference type="GO" id="GO:0000122">
    <property type="term" value="P:negative regulation of transcription by RNA polymerase II"/>
    <property type="evidence" value="ECO:0007669"/>
    <property type="project" value="TreeGrafter"/>
</dbReference>
<dbReference type="GO" id="GO:0008270">
    <property type="term" value="F:zinc ion binding"/>
    <property type="evidence" value="ECO:0007669"/>
    <property type="project" value="UniProtKB-KW"/>
</dbReference>
<dbReference type="InterPro" id="IPR034078">
    <property type="entry name" value="NFX1_fam"/>
</dbReference>
<feature type="region of interest" description="Disordered" evidence="11">
    <location>
        <begin position="1057"/>
        <end position="1089"/>
    </location>
</feature>